<dbReference type="AlphaFoldDB" id="A0A426ZWN4"/>
<gene>
    <name evidence="1" type="ORF">B296_00031697</name>
</gene>
<evidence type="ECO:0000313" key="1">
    <source>
        <dbReference type="EMBL" id="RRT68371.1"/>
    </source>
</evidence>
<sequence length="55" mass="6660">MANPNVLAYGKSYEHGFMKKCDSHKHYAKSRAESSFDWFYVHHLRNSKYWPFPTY</sequence>
<proteinExistence type="predicted"/>
<reference evidence="1 2" key="1">
    <citation type="journal article" date="2014" name="Agronomy (Basel)">
        <title>A Draft Genome Sequence for Ensete ventricosum, the Drought-Tolerant Tree Against Hunger.</title>
        <authorList>
            <person name="Harrison J."/>
            <person name="Moore K.A."/>
            <person name="Paszkiewicz K."/>
            <person name="Jones T."/>
            <person name="Grant M."/>
            <person name="Ambacheew D."/>
            <person name="Muzemil S."/>
            <person name="Studholme D.J."/>
        </authorList>
    </citation>
    <scope>NUCLEOTIDE SEQUENCE [LARGE SCALE GENOMIC DNA]</scope>
</reference>
<name>A0A426ZWN4_ENSVE</name>
<dbReference type="EMBL" id="AMZH03004717">
    <property type="protein sequence ID" value="RRT68371.1"/>
    <property type="molecule type" value="Genomic_DNA"/>
</dbReference>
<organism evidence="1 2">
    <name type="scientific">Ensete ventricosum</name>
    <name type="common">Abyssinian banana</name>
    <name type="synonym">Musa ensete</name>
    <dbReference type="NCBI Taxonomy" id="4639"/>
    <lineage>
        <taxon>Eukaryota</taxon>
        <taxon>Viridiplantae</taxon>
        <taxon>Streptophyta</taxon>
        <taxon>Embryophyta</taxon>
        <taxon>Tracheophyta</taxon>
        <taxon>Spermatophyta</taxon>
        <taxon>Magnoliopsida</taxon>
        <taxon>Liliopsida</taxon>
        <taxon>Zingiberales</taxon>
        <taxon>Musaceae</taxon>
        <taxon>Ensete</taxon>
    </lineage>
</organism>
<accession>A0A426ZWN4</accession>
<evidence type="ECO:0000313" key="2">
    <source>
        <dbReference type="Proteomes" id="UP000287651"/>
    </source>
</evidence>
<protein>
    <submittedName>
        <fullName evidence="1">Uncharacterized protein</fullName>
    </submittedName>
</protein>
<comment type="caution">
    <text evidence="1">The sequence shown here is derived from an EMBL/GenBank/DDBJ whole genome shotgun (WGS) entry which is preliminary data.</text>
</comment>
<dbReference type="Proteomes" id="UP000287651">
    <property type="component" value="Unassembled WGS sequence"/>
</dbReference>